<dbReference type="GO" id="GO:0046872">
    <property type="term" value="F:metal ion binding"/>
    <property type="evidence" value="ECO:0007669"/>
    <property type="project" value="UniProtKB-KW"/>
</dbReference>
<dbReference type="InterPro" id="IPR002828">
    <property type="entry name" value="SurE-like_Pase/nucleotidase"/>
</dbReference>
<evidence type="ECO:0000256" key="4">
    <source>
        <dbReference type="ARBA" id="ARBA00022490"/>
    </source>
</evidence>
<evidence type="ECO:0000259" key="8">
    <source>
        <dbReference type="Pfam" id="PF01975"/>
    </source>
</evidence>
<dbReference type="Pfam" id="PF01975">
    <property type="entry name" value="SurE"/>
    <property type="match status" value="1"/>
</dbReference>
<gene>
    <name evidence="11" type="ORF">BECKSD772D_GA0070982_101334</name>
    <name evidence="10" type="ORF">BECKSD772E_GA0070983_100734</name>
    <name evidence="9" type="ORF">BECKSD772F_GA0070984_100735</name>
</gene>
<feature type="domain" description="Survival protein SurE-like phosphatase/nucleotidase" evidence="8">
    <location>
        <begin position="3"/>
        <end position="66"/>
    </location>
</feature>
<keyword evidence="7" id="KW-0378">Hydrolase</keyword>
<dbReference type="GO" id="GO:0000166">
    <property type="term" value="F:nucleotide binding"/>
    <property type="evidence" value="ECO:0007669"/>
    <property type="project" value="UniProtKB-KW"/>
</dbReference>
<accession>A0A450Y5W6</accession>
<proteinExistence type="inferred from homology"/>
<dbReference type="AlphaFoldDB" id="A0A450Y5W6"/>
<evidence type="ECO:0000256" key="2">
    <source>
        <dbReference type="ARBA" id="ARBA00011062"/>
    </source>
</evidence>
<evidence type="ECO:0000256" key="3">
    <source>
        <dbReference type="ARBA" id="ARBA00012643"/>
    </source>
</evidence>
<evidence type="ECO:0000256" key="6">
    <source>
        <dbReference type="ARBA" id="ARBA00022741"/>
    </source>
</evidence>
<dbReference type="EMBL" id="CAADFU010000007">
    <property type="protein sequence ID" value="VFK40568.1"/>
    <property type="molecule type" value="Genomic_DNA"/>
</dbReference>
<evidence type="ECO:0000256" key="1">
    <source>
        <dbReference type="ARBA" id="ARBA00000815"/>
    </source>
</evidence>
<dbReference type="SUPFAM" id="SSF64167">
    <property type="entry name" value="SurE-like"/>
    <property type="match status" value="1"/>
</dbReference>
<dbReference type="Gene3D" id="3.40.1210.10">
    <property type="entry name" value="Survival protein SurE-like phosphatase/nucleotidase"/>
    <property type="match status" value="1"/>
</dbReference>
<evidence type="ECO:0000313" key="10">
    <source>
        <dbReference type="EMBL" id="VFK40568.1"/>
    </source>
</evidence>
<evidence type="ECO:0000313" key="9">
    <source>
        <dbReference type="EMBL" id="VFK36919.1"/>
    </source>
</evidence>
<dbReference type="GO" id="GO:0004309">
    <property type="term" value="F:exopolyphosphatase activity"/>
    <property type="evidence" value="ECO:0007669"/>
    <property type="project" value="TreeGrafter"/>
</dbReference>
<keyword evidence="4" id="KW-0963">Cytoplasm</keyword>
<evidence type="ECO:0000256" key="5">
    <source>
        <dbReference type="ARBA" id="ARBA00022723"/>
    </source>
</evidence>
<dbReference type="EC" id="3.1.3.5" evidence="3"/>
<evidence type="ECO:0000313" key="11">
    <source>
        <dbReference type="EMBL" id="VFK78390.1"/>
    </source>
</evidence>
<dbReference type="PANTHER" id="PTHR30457:SF12">
    <property type="entry name" value="5'_3'-NUCLEOTIDASE SURE"/>
    <property type="match status" value="1"/>
</dbReference>
<dbReference type="EMBL" id="CAADFR010000007">
    <property type="protein sequence ID" value="VFK36919.1"/>
    <property type="molecule type" value="Genomic_DNA"/>
</dbReference>
<dbReference type="GO" id="GO:0008253">
    <property type="term" value="F:5'-nucleotidase activity"/>
    <property type="evidence" value="ECO:0007669"/>
    <property type="project" value="UniProtKB-EC"/>
</dbReference>
<dbReference type="PANTHER" id="PTHR30457">
    <property type="entry name" value="5'-NUCLEOTIDASE SURE"/>
    <property type="match status" value="1"/>
</dbReference>
<reference evidence="9" key="1">
    <citation type="submission" date="2019-02" db="EMBL/GenBank/DDBJ databases">
        <authorList>
            <person name="Gruber-Vodicka R. H."/>
            <person name="Seah K. B. B."/>
        </authorList>
    </citation>
    <scope>NUCLEOTIDE SEQUENCE</scope>
    <source>
        <strain evidence="11">BECK_S127</strain>
        <strain evidence="10">BECK_S1320</strain>
        <strain evidence="9">BECK_S1321</strain>
    </source>
</reference>
<keyword evidence="5" id="KW-0479">Metal-binding</keyword>
<comment type="catalytic activity">
    <reaction evidence="1">
        <text>a ribonucleoside 5'-phosphate + H2O = a ribonucleoside + phosphate</text>
        <dbReference type="Rhea" id="RHEA:12484"/>
        <dbReference type="ChEBI" id="CHEBI:15377"/>
        <dbReference type="ChEBI" id="CHEBI:18254"/>
        <dbReference type="ChEBI" id="CHEBI:43474"/>
        <dbReference type="ChEBI" id="CHEBI:58043"/>
        <dbReference type="EC" id="3.1.3.5"/>
    </reaction>
</comment>
<comment type="similarity">
    <text evidence="2">Belongs to the SurE nucleotidase family.</text>
</comment>
<evidence type="ECO:0000256" key="7">
    <source>
        <dbReference type="ARBA" id="ARBA00022801"/>
    </source>
</evidence>
<keyword evidence="6" id="KW-0547">Nucleotide-binding</keyword>
<dbReference type="EMBL" id="CAADHB010000013">
    <property type="protein sequence ID" value="VFK78390.1"/>
    <property type="molecule type" value="Genomic_DNA"/>
</dbReference>
<name>A0A450Y5W6_9GAMM</name>
<dbReference type="GO" id="GO:0008254">
    <property type="term" value="F:3'-nucleotidase activity"/>
    <property type="evidence" value="ECO:0007669"/>
    <property type="project" value="TreeGrafter"/>
</dbReference>
<protein>
    <recommendedName>
        <fullName evidence="3">5'-nucleotidase</fullName>
        <ecNumber evidence="3">3.1.3.5</ecNumber>
    </recommendedName>
</protein>
<sequence>MRILLSNDDGYLAPGLLCLAEELSSFADIMVVAPDRNRSGASNSLTITGPIRVNRAPNGFFYVDGTNFTLPMLRSVSSIRCEASLE</sequence>
<organism evidence="9">
    <name type="scientific">Candidatus Kentrum sp. SD</name>
    <dbReference type="NCBI Taxonomy" id="2126332"/>
    <lineage>
        <taxon>Bacteria</taxon>
        <taxon>Pseudomonadati</taxon>
        <taxon>Pseudomonadota</taxon>
        <taxon>Gammaproteobacteria</taxon>
        <taxon>Candidatus Kentrum</taxon>
    </lineage>
</organism>
<dbReference type="InterPro" id="IPR030048">
    <property type="entry name" value="SurE"/>
</dbReference>
<dbReference type="InterPro" id="IPR036523">
    <property type="entry name" value="SurE-like_sf"/>
</dbReference>